<gene>
    <name evidence="1" type="ORF">SAMN04487907_11242</name>
</gene>
<evidence type="ECO:0000313" key="2">
    <source>
        <dbReference type="Proteomes" id="UP000199438"/>
    </source>
</evidence>
<dbReference type="EMBL" id="FOKV01000012">
    <property type="protein sequence ID" value="SFC89981.1"/>
    <property type="molecule type" value="Genomic_DNA"/>
</dbReference>
<dbReference type="RefSeq" id="WP_092544926.1">
    <property type="nucleotide sequence ID" value="NZ_FOKV01000012.1"/>
</dbReference>
<dbReference type="PROSITE" id="PS51257">
    <property type="entry name" value="PROKAR_LIPOPROTEIN"/>
    <property type="match status" value="1"/>
</dbReference>
<protein>
    <submittedName>
        <fullName evidence="1">Uncharacterized protein</fullName>
    </submittedName>
</protein>
<organism evidence="1 2">
    <name type="scientific">Zunongwangia mangrovi</name>
    <dbReference type="NCBI Taxonomy" id="1334022"/>
    <lineage>
        <taxon>Bacteria</taxon>
        <taxon>Pseudomonadati</taxon>
        <taxon>Bacteroidota</taxon>
        <taxon>Flavobacteriia</taxon>
        <taxon>Flavobacteriales</taxon>
        <taxon>Flavobacteriaceae</taxon>
        <taxon>Zunongwangia</taxon>
    </lineage>
</organism>
<proteinExistence type="predicted"/>
<sequence length="364" mass="41324">MKRNKLRGLSLLAALAFVFSCESEKIEEENSSYETLNYSVNNNTVNTDFSLKEELPDVNENLGDLITNDAVSPSECAPTAFAEVQNDYILPIVQDQLALTYYSLYLDLNFYYSYFDRSEQYFGEDGSYTNFMSKRKRELERFWDMEDEIILNGQHTATLNDREKVADLYEIVGANVETREDAYAIADQILAINAASPNLPENPFFATDGFAVTNNLIVIGDGIVQMLSETGIDSKIVWTGILSHEWAHQIQFDNTSSWYPNGAADDPAEATRYTELEADFLASYYMTHKRGATYNWKRVEQFFELFFAIGDCSFSSSGHHGTPLQRMEASRLGYELAASAQKKGKILSQQEAHDYFVENIDEIL</sequence>
<dbReference type="AlphaFoldDB" id="A0A1I1MX60"/>
<accession>A0A1I1MX60</accession>
<dbReference type="OrthoDB" id="9152336at2"/>
<dbReference type="Proteomes" id="UP000199438">
    <property type="component" value="Unassembled WGS sequence"/>
</dbReference>
<evidence type="ECO:0000313" key="1">
    <source>
        <dbReference type="EMBL" id="SFC89981.1"/>
    </source>
</evidence>
<reference evidence="2" key="1">
    <citation type="submission" date="2016-10" db="EMBL/GenBank/DDBJ databases">
        <authorList>
            <person name="Varghese N."/>
            <person name="Submissions S."/>
        </authorList>
    </citation>
    <scope>NUCLEOTIDE SEQUENCE [LARGE SCALE GENOMIC DNA]</scope>
    <source>
        <strain evidence="2">DSM 24499</strain>
    </source>
</reference>
<name>A0A1I1MX60_9FLAO</name>
<dbReference type="STRING" id="1334022.SAMN04487907_11242"/>
<keyword evidence="2" id="KW-1185">Reference proteome</keyword>